<reference evidence="7" key="2">
    <citation type="submission" date="2015-03" db="UniProtKB">
        <authorList>
            <consortium name="EnsemblPlants"/>
        </authorList>
    </citation>
    <scope>IDENTIFICATION</scope>
</reference>
<dbReference type="Proteomes" id="UP000032141">
    <property type="component" value="Chromosome C4"/>
</dbReference>
<evidence type="ECO:0000259" key="6">
    <source>
        <dbReference type="PROSITE" id="PS50072"/>
    </source>
</evidence>
<feature type="domain" description="PPIase cyclophilin-type" evidence="6">
    <location>
        <begin position="143"/>
        <end position="299"/>
    </location>
</feature>
<reference evidence="7 8" key="1">
    <citation type="journal article" date="2014" name="Genome Biol.">
        <title>Transcriptome and methylome profiling reveals relics of genome dominance in the mesopolyploid Brassica oleracea.</title>
        <authorList>
            <person name="Parkin I.A."/>
            <person name="Koh C."/>
            <person name="Tang H."/>
            <person name="Robinson S.J."/>
            <person name="Kagale S."/>
            <person name="Clarke W.E."/>
            <person name="Town C.D."/>
            <person name="Nixon J."/>
            <person name="Krishnakumar V."/>
            <person name="Bidwell S.L."/>
            <person name="Denoeud F."/>
            <person name="Belcram H."/>
            <person name="Links M.G."/>
            <person name="Just J."/>
            <person name="Clarke C."/>
            <person name="Bender T."/>
            <person name="Huebert T."/>
            <person name="Mason A.S."/>
            <person name="Pires J.C."/>
            <person name="Barker G."/>
            <person name="Moore J."/>
            <person name="Walley P.G."/>
            <person name="Manoli S."/>
            <person name="Batley J."/>
            <person name="Edwards D."/>
            <person name="Nelson M.N."/>
            <person name="Wang X."/>
            <person name="Paterson A.H."/>
            <person name="King G."/>
            <person name="Bancroft I."/>
            <person name="Chalhoub B."/>
            <person name="Sharpe A.G."/>
        </authorList>
    </citation>
    <scope>NUCLEOTIDE SEQUENCE</scope>
    <source>
        <strain evidence="7 8">cv. TO1000</strain>
    </source>
</reference>
<evidence type="ECO:0000256" key="5">
    <source>
        <dbReference type="ARBA" id="ARBA00023235"/>
    </source>
</evidence>
<sequence>MAGGFTININIPAGEGFTISINPNSAPAGSGVGAAFGRIQPPAGEGLNISINPNSAPAGSGVGAAFGRIQPPAGEGLNISINPNSAPAGSGVGAAFGRIQPPAGEGLNISINPNSAPAGNLCANPSSQKPLECSPGKANPKVFFDMAVRGKAVGRIVMELFADTTPRTAENFRALCTGEKGMGKKGKPLHYKGSIIHHMCPDYIIGGGDFTDERKGCGGESIYAGGFVEDENFIKKHTGPGILSMNNGGPDTNQSQFLISLTENWELDDVHVVFGQVVEGLDVVRIISHEPRRDKLSKPVVIDCGQIK</sequence>
<dbReference type="GO" id="GO:0005829">
    <property type="term" value="C:cytosol"/>
    <property type="evidence" value="ECO:0007669"/>
    <property type="project" value="TreeGrafter"/>
</dbReference>
<evidence type="ECO:0000256" key="2">
    <source>
        <dbReference type="ARBA" id="ARBA00007365"/>
    </source>
</evidence>
<dbReference type="EC" id="5.2.1.8" evidence="3"/>
<accession>A0A0D3C373</accession>
<organism evidence="7 8">
    <name type="scientific">Brassica oleracea var. oleracea</name>
    <dbReference type="NCBI Taxonomy" id="109376"/>
    <lineage>
        <taxon>Eukaryota</taxon>
        <taxon>Viridiplantae</taxon>
        <taxon>Streptophyta</taxon>
        <taxon>Embryophyta</taxon>
        <taxon>Tracheophyta</taxon>
        <taxon>Spermatophyta</taxon>
        <taxon>Magnoliopsida</taxon>
        <taxon>eudicotyledons</taxon>
        <taxon>Gunneridae</taxon>
        <taxon>Pentapetalae</taxon>
        <taxon>rosids</taxon>
        <taxon>malvids</taxon>
        <taxon>Brassicales</taxon>
        <taxon>Brassicaceae</taxon>
        <taxon>Brassiceae</taxon>
        <taxon>Brassica</taxon>
    </lineage>
</organism>
<keyword evidence="5" id="KW-0413">Isomerase</keyword>
<dbReference type="GO" id="GO:0006457">
    <property type="term" value="P:protein folding"/>
    <property type="evidence" value="ECO:0007669"/>
    <property type="project" value="TreeGrafter"/>
</dbReference>
<dbReference type="FunFam" id="2.40.100.10:FF:000025">
    <property type="entry name" value="Peptidyl-prolyl cis-trans isomerase CYP19-2"/>
    <property type="match status" value="1"/>
</dbReference>
<evidence type="ECO:0000256" key="4">
    <source>
        <dbReference type="ARBA" id="ARBA00023110"/>
    </source>
</evidence>
<name>A0A0D3C373_BRAOL</name>
<keyword evidence="8" id="KW-1185">Reference proteome</keyword>
<dbReference type="PROSITE" id="PS50072">
    <property type="entry name" value="CSA_PPIASE_2"/>
    <property type="match status" value="1"/>
</dbReference>
<dbReference type="EnsemblPlants" id="Bo4g173470.1">
    <property type="protein sequence ID" value="Bo4g173470.1"/>
    <property type="gene ID" value="Bo4g173470"/>
</dbReference>
<dbReference type="GO" id="GO:0016018">
    <property type="term" value="F:cyclosporin A binding"/>
    <property type="evidence" value="ECO:0007669"/>
    <property type="project" value="TreeGrafter"/>
</dbReference>
<dbReference type="GO" id="GO:0003755">
    <property type="term" value="F:peptidyl-prolyl cis-trans isomerase activity"/>
    <property type="evidence" value="ECO:0007669"/>
    <property type="project" value="UniProtKB-KW"/>
</dbReference>
<keyword evidence="4" id="KW-0697">Rotamase</keyword>
<dbReference type="InterPro" id="IPR029000">
    <property type="entry name" value="Cyclophilin-like_dom_sf"/>
</dbReference>
<dbReference type="Pfam" id="PF00160">
    <property type="entry name" value="Pro_isomerase"/>
    <property type="match status" value="1"/>
</dbReference>
<dbReference type="HOGENOM" id="CLU_012062_4_3_1"/>
<evidence type="ECO:0000256" key="3">
    <source>
        <dbReference type="ARBA" id="ARBA00013194"/>
    </source>
</evidence>
<dbReference type="InterPro" id="IPR002130">
    <property type="entry name" value="Cyclophilin-type_PPIase_dom"/>
</dbReference>
<evidence type="ECO:0000256" key="1">
    <source>
        <dbReference type="ARBA" id="ARBA00000971"/>
    </source>
</evidence>
<proteinExistence type="inferred from homology"/>
<dbReference type="GO" id="GO:0005886">
    <property type="term" value="C:plasma membrane"/>
    <property type="evidence" value="ECO:0007669"/>
    <property type="project" value="TreeGrafter"/>
</dbReference>
<dbReference type="PRINTS" id="PR00153">
    <property type="entry name" value="CSAPPISMRASE"/>
</dbReference>
<dbReference type="SUPFAM" id="SSF50891">
    <property type="entry name" value="Cyclophilin-like"/>
    <property type="match status" value="1"/>
</dbReference>
<comment type="catalytic activity">
    <reaction evidence="1">
        <text>[protein]-peptidylproline (omega=180) = [protein]-peptidylproline (omega=0)</text>
        <dbReference type="Rhea" id="RHEA:16237"/>
        <dbReference type="Rhea" id="RHEA-COMP:10747"/>
        <dbReference type="Rhea" id="RHEA-COMP:10748"/>
        <dbReference type="ChEBI" id="CHEBI:83833"/>
        <dbReference type="ChEBI" id="CHEBI:83834"/>
        <dbReference type="EC" id="5.2.1.8"/>
    </reaction>
</comment>
<evidence type="ECO:0000313" key="7">
    <source>
        <dbReference type="EnsemblPlants" id="Bo4g173470.1"/>
    </source>
</evidence>
<dbReference type="STRING" id="109376.A0A0D3C373"/>
<dbReference type="AlphaFoldDB" id="A0A0D3C373"/>
<protein>
    <recommendedName>
        <fullName evidence="3">peptidylprolyl isomerase</fullName>
        <ecNumber evidence="3">5.2.1.8</ecNumber>
    </recommendedName>
</protein>
<dbReference type="eggNOG" id="KOG0865">
    <property type="taxonomic scope" value="Eukaryota"/>
</dbReference>
<dbReference type="PANTHER" id="PTHR11071:SF498">
    <property type="entry name" value="PEPTIDYL-PROLYL CIS-TRANS ISOMERASE"/>
    <property type="match status" value="1"/>
</dbReference>
<dbReference type="Gene3D" id="2.40.100.10">
    <property type="entry name" value="Cyclophilin-like"/>
    <property type="match status" value="1"/>
</dbReference>
<comment type="similarity">
    <text evidence="2">Belongs to the cyclophilin-type PPIase family.</text>
</comment>
<evidence type="ECO:0000313" key="8">
    <source>
        <dbReference type="Proteomes" id="UP000032141"/>
    </source>
</evidence>
<dbReference type="PANTHER" id="PTHR11071">
    <property type="entry name" value="PEPTIDYL-PROLYL CIS-TRANS ISOMERASE"/>
    <property type="match status" value="1"/>
</dbReference>
<dbReference type="Gramene" id="Bo4g173470.1">
    <property type="protein sequence ID" value="Bo4g173470.1"/>
    <property type="gene ID" value="Bo4g173470"/>
</dbReference>